<evidence type="ECO:0008006" key="4">
    <source>
        <dbReference type="Google" id="ProtNLM"/>
    </source>
</evidence>
<dbReference type="SUPFAM" id="SSF49464">
    <property type="entry name" value="Carboxypeptidase regulatory domain-like"/>
    <property type="match status" value="1"/>
</dbReference>
<dbReference type="AlphaFoldDB" id="A0A2V4A120"/>
<proteinExistence type="predicted"/>
<organism evidence="2 3">
    <name type="scientific">Marinifilum breve</name>
    <dbReference type="NCBI Taxonomy" id="2184082"/>
    <lineage>
        <taxon>Bacteria</taxon>
        <taxon>Pseudomonadati</taxon>
        <taxon>Bacteroidota</taxon>
        <taxon>Bacteroidia</taxon>
        <taxon>Marinilabiliales</taxon>
        <taxon>Marinifilaceae</taxon>
    </lineage>
</organism>
<feature type="chain" id="PRO_5016004676" description="Carboxypeptidase regulatory-like domain-containing protein" evidence="1">
    <location>
        <begin position="19"/>
        <end position="255"/>
    </location>
</feature>
<evidence type="ECO:0000313" key="3">
    <source>
        <dbReference type="Proteomes" id="UP000248079"/>
    </source>
</evidence>
<dbReference type="InterPro" id="IPR008969">
    <property type="entry name" value="CarboxyPept-like_regulatory"/>
</dbReference>
<keyword evidence="3" id="KW-1185">Reference proteome</keyword>
<dbReference type="EMBL" id="QFLI01000001">
    <property type="protein sequence ID" value="PXY02575.1"/>
    <property type="molecule type" value="Genomic_DNA"/>
</dbReference>
<sequence>MKRLLFLGILMVFLTSCSNDVYYTLNGKVTDFNGQALDSVCVRLKNKAFENLYETLTDKDGNYSLRVKEGDYASLYAIKLSEYRVNRLEYWTWNVPVHENITINPQYERMEIYGINVIEPQVGPHETYMIYFRPMSLTKSLQFAADQKVNKAEFESAKQTESLLNDSVKIINISPDSISPEELLIEINGVKSEVLEINKVKEYARGIKMYGYLLQVRKPERTRNTDAEYDFISVRLHSKETNEIGKGEAFVKRIK</sequence>
<dbReference type="PROSITE" id="PS51257">
    <property type="entry name" value="PROKAR_LIPOPROTEIN"/>
    <property type="match status" value="1"/>
</dbReference>
<evidence type="ECO:0000313" key="2">
    <source>
        <dbReference type="EMBL" id="PXY02575.1"/>
    </source>
</evidence>
<gene>
    <name evidence="2" type="ORF">DF185_00330</name>
</gene>
<accession>A0A2V4A120</accession>
<reference evidence="2 3" key="1">
    <citation type="submission" date="2018-05" db="EMBL/GenBank/DDBJ databases">
        <title>Marinifilum breve JC075T sp. nov., a marine bacterium isolated from Yongle Blue Hole in the South China Sea.</title>
        <authorList>
            <person name="Fu T."/>
        </authorList>
    </citation>
    <scope>NUCLEOTIDE SEQUENCE [LARGE SCALE GENOMIC DNA]</scope>
    <source>
        <strain evidence="2 3">JC075</strain>
    </source>
</reference>
<evidence type="ECO:0000256" key="1">
    <source>
        <dbReference type="SAM" id="SignalP"/>
    </source>
</evidence>
<name>A0A2V4A120_9BACT</name>
<keyword evidence="1" id="KW-0732">Signal</keyword>
<dbReference type="RefSeq" id="WP_110358736.1">
    <property type="nucleotide sequence ID" value="NZ_QFLI01000001.1"/>
</dbReference>
<dbReference type="OrthoDB" id="2678286at2"/>
<dbReference type="Proteomes" id="UP000248079">
    <property type="component" value="Unassembled WGS sequence"/>
</dbReference>
<comment type="caution">
    <text evidence="2">The sequence shown here is derived from an EMBL/GenBank/DDBJ whole genome shotgun (WGS) entry which is preliminary data.</text>
</comment>
<feature type="signal peptide" evidence="1">
    <location>
        <begin position="1"/>
        <end position="18"/>
    </location>
</feature>
<protein>
    <recommendedName>
        <fullName evidence="4">Carboxypeptidase regulatory-like domain-containing protein</fullName>
    </recommendedName>
</protein>